<keyword evidence="8" id="KW-1185">Reference proteome</keyword>
<dbReference type="Pfam" id="PF24922">
    <property type="entry name" value="ACBP4_C"/>
    <property type="match status" value="1"/>
</dbReference>
<reference evidence="7" key="2">
    <citation type="submission" date="2015-03" db="UniProtKB">
        <authorList>
            <consortium name="EnsemblPlants"/>
        </authorList>
    </citation>
    <scope>IDENTIFICATION</scope>
</reference>
<dbReference type="GO" id="GO:0000062">
    <property type="term" value="F:fatty-acyl-CoA binding"/>
    <property type="evidence" value="ECO:0007669"/>
    <property type="project" value="InterPro"/>
</dbReference>
<dbReference type="InterPro" id="IPR014352">
    <property type="entry name" value="FERM/acyl-CoA-bd_prot_sf"/>
</dbReference>
<dbReference type="FunFam" id="2.120.10.80:FF:000089">
    <property type="entry name" value="Acyl-CoA-binding domain-containing protein 4"/>
    <property type="match status" value="1"/>
</dbReference>
<evidence type="ECO:0000256" key="2">
    <source>
        <dbReference type="ARBA" id="ARBA00022441"/>
    </source>
</evidence>
<accession>A0A0D3B9S9</accession>
<evidence type="ECO:0000256" key="5">
    <source>
        <dbReference type="SAM" id="MobiDB-lite"/>
    </source>
</evidence>
<dbReference type="EnsemblPlants" id="Bo3g058930.1">
    <property type="protein sequence ID" value="Bo3g058930.1"/>
    <property type="gene ID" value="Bo3g058930"/>
</dbReference>
<dbReference type="Gramene" id="Bo3g058930.1">
    <property type="protein sequence ID" value="Bo3g058930.1"/>
    <property type="gene ID" value="Bo3g058930"/>
</dbReference>
<dbReference type="HOGENOM" id="CLU_012752_2_0_1"/>
<feature type="region of interest" description="Disordered" evidence="5">
    <location>
        <begin position="125"/>
        <end position="155"/>
    </location>
</feature>
<proteinExistence type="inferred from homology"/>
<evidence type="ECO:0000313" key="8">
    <source>
        <dbReference type="Proteomes" id="UP000032141"/>
    </source>
</evidence>
<evidence type="ECO:0000256" key="3">
    <source>
        <dbReference type="ARBA" id="ARBA00022737"/>
    </source>
</evidence>
<dbReference type="FunFam" id="2.120.10.80:FF:000098">
    <property type="entry name" value="Acyl-CoA-binding domain-containing protein 4"/>
    <property type="match status" value="1"/>
</dbReference>
<dbReference type="GO" id="GO:0006869">
    <property type="term" value="P:lipid transport"/>
    <property type="evidence" value="ECO:0007669"/>
    <property type="project" value="TreeGrafter"/>
</dbReference>
<dbReference type="Proteomes" id="UP000032141">
    <property type="component" value="Chromosome C3"/>
</dbReference>
<organism evidence="7 8">
    <name type="scientific">Brassica oleracea var. oleracea</name>
    <dbReference type="NCBI Taxonomy" id="109376"/>
    <lineage>
        <taxon>Eukaryota</taxon>
        <taxon>Viridiplantae</taxon>
        <taxon>Streptophyta</taxon>
        <taxon>Embryophyta</taxon>
        <taxon>Tracheophyta</taxon>
        <taxon>Spermatophyta</taxon>
        <taxon>Magnoliopsida</taxon>
        <taxon>eudicotyledons</taxon>
        <taxon>Gunneridae</taxon>
        <taxon>Pentapetalae</taxon>
        <taxon>rosids</taxon>
        <taxon>malvids</taxon>
        <taxon>Brassicales</taxon>
        <taxon>Brassicaceae</taxon>
        <taxon>Brassiceae</taxon>
        <taxon>Brassica</taxon>
    </lineage>
</organism>
<dbReference type="PROSITE" id="PS51228">
    <property type="entry name" value="ACB_2"/>
    <property type="match status" value="1"/>
</dbReference>
<dbReference type="AlphaFoldDB" id="A0A0D3B9S9"/>
<dbReference type="eggNOG" id="KOG0817">
    <property type="taxonomic scope" value="Eukaryota"/>
</dbReference>
<keyword evidence="3" id="KW-0677">Repeat</keyword>
<dbReference type="PANTHER" id="PTHR46093">
    <property type="entry name" value="ACYL-COA-BINDING DOMAIN-CONTAINING PROTEIN 5"/>
    <property type="match status" value="1"/>
</dbReference>
<dbReference type="eggNOG" id="KOG0379">
    <property type="taxonomic scope" value="Eukaryota"/>
</dbReference>
<evidence type="ECO:0000259" key="6">
    <source>
        <dbReference type="PROSITE" id="PS51228"/>
    </source>
</evidence>
<evidence type="ECO:0000256" key="4">
    <source>
        <dbReference type="ARBA" id="ARBA00023121"/>
    </source>
</evidence>
<dbReference type="STRING" id="109376.A0A0D3B9S9"/>
<dbReference type="Gene3D" id="2.120.10.80">
    <property type="entry name" value="Kelch-type beta propeller"/>
    <property type="match status" value="2"/>
</dbReference>
<keyword evidence="4" id="KW-0446">Lipid-binding</keyword>
<evidence type="ECO:0000313" key="7">
    <source>
        <dbReference type="EnsemblPlants" id="Bo3g058930.1"/>
    </source>
</evidence>
<keyword evidence="2" id="KW-0880">Kelch repeat</keyword>
<dbReference type="InterPro" id="IPR000582">
    <property type="entry name" value="Acyl-CoA-binding_protein"/>
</dbReference>
<feature type="domain" description="ACB" evidence="6">
    <location>
        <begin position="12"/>
        <end position="106"/>
    </location>
</feature>
<dbReference type="InterPro" id="IPR035984">
    <property type="entry name" value="Acyl-CoA-binding_sf"/>
</dbReference>
<sequence length="700" mass="76699">MAITRATSGPAYPERFYAAASYVGLDGSDSSAKHVSSKFSNDTALIFYALYQQATVGPCNTRKPSAWRPVEQSKWKSWQGLGTMPSIEAMRLFVKILEEENPDWYSSEFTDIPDPVVDVQINQTKDEPVVENGNSLSETKTVSAENGRLSETQDKDVVSEDPNTVSVYNQWTAPQTSGQRPKARYEHGAAVIQDKMYIYGGNHNGRYLGDLHALDFKNWTWSRVETKVATESEETSPTLLSPCAGHTLIPWDNKLLSIGGHTKNPSESMQGVPHLRGSFPWARLGSGPLHPGGLYLGWGQGLTPMKIFDTRTCTWSMLKTYGKPPVSRGGQSVTIVGKTLVIFGGQDAKRSLLNDLHVLDLETMTWDEIDAIGASPSPRSDHAAAVHAERYLLIFGGCSHATCFGDLHVLDLQTMEWSRPAQQGEAPTPRSGHAGLTIGENWFIVGGGDNKSGASESAVLNMSTLTWSVVASVEGRVPLASEGLSLVVSSYNGEDVLVAFGGYNGRYNNEINLLKPSHKSTLQPKTLEAPLPVSLSAVNNATTRDIESEVEVSQESRVREIVMDNANAGSKVEGNSEHIIAILKSEKEELEASLNKEQMQTLQLRQELTEGESRNTDLNKELQSVRGQLATEQSRCFKLEVDVAELRQKLQTLETLQKELELLQRQKAVSEQAASNTKRQSSGGVWGWLAGSPHEKDDSP</sequence>
<feature type="compositionally biased region" description="Polar residues" evidence="5">
    <location>
        <begin position="667"/>
        <end position="683"/>
    </location>
</feature>
<dbReference type="InterPro" id="IPR015915">
    <property type="entry name" value="Kelch-typ_b-propeller"/>
</dbReference>
<dbReference type="OMA" id="RTCTWSM"/>
<dbReference type="Pfam" id="PF00887">
    <property type="entry name" value="ACBP"/>
    <property type="match status" value="1"/>
</dbReference>
<dbReference type="GO" id="GO:0005829">
    <property type="term" value="C:cytosol"/>
    <property type="evidence" value="ECO:0007669"/>
    <property type="project" value="TreeGrafter"/>
</dbReference>
<reference evidence="7 8" key="1">
    <citation type="journal article" date="2014" name="Genome Biol.">
        <title>Transcriptome and methylome profiling reveals relics of genome dominance in the mesopolyploid Brassica oleracea.</title>
        <authorList>
            <person name="Parkin I.A."/>
            <person name="Koh C."/>
            <person name="Tang H."/>
            <person name="Robinson S.J."/>
            <person name="Kagale S."/>
            <person name="Clarke W.E."/>
            <person name="Town C.D."/>
            <person name="Nixon J."/>
            <person name="Krishnakumar V."/>
            <person name="Bidwell S.L."/>
            <person name="Denoeud F."/>
            <person name="Belcram H."/>
            <person name="Links M.G."/>
            <person name="Just J."/>
            <person name="Clarke C."/>
            <person name="Bender T."/>
            <person name="Huebert T."/>
            <person name="Mason A.S."/>
            <person name="Pires J.C."/>
            <person name="Barker G."/>
            <person name="Moore J."/>
            <person name="Walley P.G."/>
            <person name="Manoli S."/>
            <person name="Batley J."/>
            <person name="Edwards D."/>
            <person name="Nelson M.N."/>
            <person name="Wang X."/>
            <person name="Paterson A.H."/>
            <person name="King G."/>
            <person name="Bancroft I."/>
            <person name="Chalhoub B."/>
            <person name="Sharpe A.G."/>
        </authorList>
    </citation>
    <scope>NUCLEOTIDE SEQUENCE</scope>
    <source>
        <strain evidence="7 8">cv. TO1000</strain>
    </source>
</reference>
<protein>
    <recommendedName>
        <fullName evidence="6">ACB domain-containing protein</fullName>
    </recommendedName>
</protein>
<dbReference type="SUPFAM" id="SSF47027">
    <property type="entry name" value="Acyl-CoA binding protein"/>
    <property type="match status" value="1"/>
</dbReference>
<evidence type="ECO:0000256" key="1">
    <source>
        <dbReference type="ARBA" id="ARBA00005567"/>
    </source>
</evidence>
<dbReference type="Pfam" id="PF24681">
    <property type="entry name" value="Kelch_KLHDC2_KLHL20_DRC7"/>
    <property type="match status" value="2"/>
</dbReference>
<dbReference type="InterPro" id="IPR056819">
    <property type="entry name" value="ACBP4-6_C"/>
</dbReference>
<dbReference type="Gene3D" id="1.20.80.10">
    <property type="match status" value="1"/>
</dbReference>
<comment type="similarity">
    <text evidence="1">Belongs to the ACBP family.</text>
</comment>
<feature type="region of interest" description="Disordered" evidence="5">
    <location>
        <begin position="667"/>
        <end position="700"/>
    </location>
</feature>
<feature type="compositionally biased region" description="Polar residues" evidence="5">
    <location>
        <begin position="132"/>
        <end position="144"/>
    </location>
</feature>
<dbReference type="PANTHER" id="PTHR46093:SF3">
    <property type="entry name" value="ACYL-COA-BINDING DOMAIN-CONTAINING PROTEIN 4"/>
    <property type="match status" value="1"/>
</dbReference>
<dbReference type="SUPFAM" id="SSF117281">
    <property type="entry name" value="Kelch motif"/>
    <property type="match status" value="2"/>
</dbReference>
<name>A0A0D3B9S9_BRAOL</name>